<evidence type="ECO:0000313" key="11">
    <source>
        <dbReference type="Proteomes" id="UP000024842"/>
    </source>
</evidence>
<evidence type="ECO:0000256" key="4">
    <source>
        <dbReference type="ARBA" id="ARBA00022692"/>
    </source>
</evidence>
<evidence type="ECO:0000256" key="1">
    <source>
        <dbReference type="ARBA" id="ARBA00004141"/>
    </source>
</evidence>
<comment type="subcellular location">
    <subcellularLocation>
        <location evidence="1">Membrane</location>
        <topology evidence="1">Multi-pass membrane protein</topology>
    </subcellularLocation>
</comment>
<dbReference type="EMBL" id="BAUP01000043">
    <property type="protein sequence ID" value="GAJ45916.1"/>
    <property type="molecule type" value="Genomic_DNA"/>
</dbReference>
<dbReference type="InterPro" id="IPR006667">
    <property type="entry name" value="SLC41_membr_dom"/>
</dbReference>
<dbReference type="SUPFAM" id="SSF161093">
    <property type="entry name" value="MgtE membrane domain-like"/>
    <property type="match status" value="1"/>
</dbReference>
<dbReference type="InterPro" id="IPR036739">
    <property type="entry name" value="SLC41_membr_dom_sf"/>
</dbReference>
<feature type="domain" description="SLC41A/MgtE integral membrane" evidence="9">
    <location>
        <begin position="1"/>
        <end position="45"/>
    </location>
</feature>
<comment type="similarity">
    <text evidence="2">Belongs to the SLC41A transporter family.</text>
</comment>
<accession>A0A023DX57</accession>
<protein>
    <submittedName>
        <fullName evidence="10">Magnesium transporter</fullName>
    </submittedName>
</protein>
<organism evidence="10 11">
    <name type="scientific">Holospora elegans E1</name>
    <dbReference type="NCBI Taxonomy" id="1427503"/>
    <lineage>
        <taxon>Bacteria</taxon>
        <taxon>Pseudomonadati</taxon>
        <taxon>Pseudomonadota</taxon>
        <taxon>Alphaproteobacteria</taxon>
        <taxon>Holosporales</taxon>
        <taxon>Holosporaceae</taxon>
        <taxon>Holospora</taxon>
    </lineage>
</organism>
<keyword evidence="6 8" id="KW-1133">Transmembrane helix</keyword>
<proteinExistence type="inferred from homology"/>
<keyword evidence="5" id="KW-0460">Magnesium</keyword>
<keyword evidence="7 8" id="KW-0472">Membrane</keyword>
<dbReference type="Proteomes" id="UP000024842">
    <property type="component" value="Unassembled WGS sequence"/>
</dbReference>
<dbReference type="Pfam" id="PF01769">
    <property type="entry name" value="MgtE"/>
    <property type="match status" value="1"/>
</dbReference>
<evidence type="ECO:0000256" key="2">
    <source>
        <dbReference type="ARBA" id="ARBA00009749"/>
    </source>
</evidence>
<dbReference type="AlphaFoldDB" id="A0A023DX57"/>
<evidence type="ECO:0000259" key="9">
    <source>
        <dbReference type="Pfam" id="PF01769"/>
    </source>
</evidence>
<evidence type="ECO:0000256" key="8">
    <source>
        <dbReference type="SAM" id="Phobius"/>
    </source>
</evidence>
<name>A0A023DX57_9PROT</name>
<dbReference type="STRING" id="1427503.HE1_00233"/>
<sequence>MLWAGIAGTLFPMIIARLSGDPALSSGPLLTTTTDVFGYGLFLGLSYFIFKF</sequence>
<comment type="caution">
    <text evidence="10">The sequence shown here is derived from an EMBL/GenBank/DDBJ whole genome shotgun (WGS) entry which is preliminary data.</text>
</comment>
<reference evidence="10 11" key="1">
    <citation type="journal article" date="2014" name="FEMS Microbiol. Lett.">
        <title>Draft genome sequences of three Holospora species (Holospora obtusa, Holospora undulata, and Holospora elegans), endonuclear symbiotic bacteria of the ciliate Paramecium caudatum.</title>
        <authorList>
            <person name="Dohra H."/>
            <person name="Tanaka K."/>
            <person name="Suzuki T."/>
            <person name="Fujishima M."/>
            <person name="Suzuki H."/>
        </authorList>
    </citation>
    <scope>NUCLEOTIDE SEQUENCE [LARGE SCALE GENOMIC DNA]</scope>
    <source>
        <strain evidence="10 11">E1</strain>
    </source>
</reference>
<keyword evidence="11" id="KW-1185">Reference proteome</keyword>
<evidence type="ECO:0000256" key="7">
    <source>
        <dbReference type="ARBA" id="ARBA00023136"/>
    </source>
</evidence>
<evidence type="ECO:0000256" key="3">
    <source>
        <dbReference type="ARBA" id="ARBA00022448"/>
    </source>
</evidence>
<dbReference type="GO" id="GO:0008324">
    <property type="term" value="F:monoatomic cation transmembrane transporter activity"/>
    <property type="evidence" value="ECO:0007669"/>
    <property type="project" value="InterPro"/>
</dbReference>
<keyword evidence="4 8" id="KW-0812">Transmembrane</keyword>
<dbReference type="GO" id="GO:0016020">
    <property type="term" value="C:membrane"/>
    <property type="evidence" value="ECO:0007669"/>
    <property type="project" value="UniProtKB-SubCell"/>
</dbReference>
<evidence type="ECO:0000256" key="5">
    <source>
        <dbReference type="ARBA" id="ARBA00022842"/>
    </source>
</evidence>
<evidence type="ECO:0000313" key="10">
    <source>
        <dbReference type="EMBL" id="GAJ45916.1"/>
    </source>
</evidence>
<gene>
    <name evidence="10" type="ORF">HE1_00233</name>
</gene>
<feature type="transmembrane region" description="Helical" evidence="8">
    <location>
        <begin position="30"/>
        <end position="50"/>
    </location>
</feature>
<dbReference type="Gene3D" id="1.10.357.20">
    <property type="entry name" value="SLC41 divalent cation transporters, integral membrane domain"/>
    <property type="match status" value="1"/>
</dbReference>
<evidence type="ECO:0000256" key="6">
    <source>
        <dbReference type="ARBA" id="ARBA00022989"/>
    </source>
</evidence>
<keyword evidence="3" id="KW-0813">Transport</keyword>